<dbReference type="InterPro" id="IPR038488">
    <property type="entry name" value="Integrase_DNA-bd_sf"/>
</dbReference>
<keyword evidence="4" id="KW-0233">DNA recombination</keyword>
<dbReference type="InterPro" id="IPR002104">
    <property type="entry name" value="Integrase_catalytic"/>
</dbReference>
<name>A0ABQ5QIC0_9BACT</name>
<reference evidence="6 7" key="1">
    <citation type="journal article" date="2023" name="Antonie Van Leeuwenhoek">
        <title>Mesoterricola silvestris gen. nov., sp. nov., Mesoterricola sediminis sp. nov., Geothrix oryzae sp. nov., Geothrix edaphica sp. nov., Geothrix rubra sp. nov., and Geothrix limicola sp. nov., six novel members of Acidobacteriota isolated from soils.</title>
        <authorList>
            <person name="Itoh H."/>
            <person name="Sugisawa Y."/>
            <person name="Mise K."/>
            <person name="Xu Z."/>
            <person name="Kuniyasu M."/>
            <person name="Ushijima N."/>
            <person name="Kawano K."/>
            <person name="Kobayashi E."/>
            <person name="Shiratori Y."/>
            <person name="Masuda Y."/>
            <person name="Senoo K."/>
        </authorList>
    </citation>
    <scope>NUCLEOTIDE SEQUENCE [LARGE SCALE GENOMIC DNA]</scope>
    <source>
        <strain evidence="6 7">Red804</strain>
    </source>
</reference>
<dbReference type="SUPFAM" id="SSF56349">
    <property type="entry name" value="DNA breaking-rejoining enzymes"/>
    <property type="match status" value="1"/>
</dbReference>
<keyword evidence="3" id="KW-0238">DNA-binding</keyword>
<comment type="caution">
    <text evidence="6">The sequence shown here is derived from an EMBL/GenBank/DDBJ whole genome shotgun (WGS) entry which is preliminary data.</text>
</comment>
<evidence type="ECO:0000259" key="5">
    <source>
        <dbReference type="PROSITE" id="PS51898"/>
    </source>
</evidence>
<dbReference type="EMBL" id="BSDE01000005">
    <property type="protein sequence ID" value="GLH74115.1"/>
    <property type="molecule type" value="Genomic_DNA"/>
</dbReference>
<dbReference type="Pfam" id="PF13356">
    <property type="entry name" value="Arm-DNA-bind_3"/>
    <property type="match status" value="1"/>
</dbReference>
<evidence type="ECO:0000313" key="7">
    <source>
        <dbReference type="Proteomes" id="UP001165069"/>
    </source>
</evidence>
<evidence type="ECO:0000256" key="3">
    <source>
        <dbReference type="ARBA" id="ARBA00023125"/>
    </source>
</evidence>
<dbReference type="InterPro" id="IPR013762">
    <property type="entry name" value="Integrase-like_cat_sf"/>
</dbReference>
<dbReference type="Pfam" id="PF00589">
    <property type="entry name" value="Phage_integrase"/>
    <property type="match status" value="1"/>
</dbReference>
<evidence type="ECO:0000256" key="2">
    <source>
        <dbReference type="ARBA" id="ARBA00022908"/>
    </source>
</evidence>
<dbReference type="RefSeq" id="WP_285576042.1">
    <property type="nucleotide sequence ID" value="NZ_BSDE01000005.1"/>
</dbReference>
<feature type="domain" description="Tyr recombinase" evidence="5">
    <location>
        <begin position="200"/>
        <end position="382"/>
    </location>
</feature>
<proteinExistence type="inferred from homology"/>
<dbReference type="InterPro" id="IPR025166">
    <property type="entry name" value="Integrase_DNA_bind_dom"/>
</dbReference>
<evidence type="ECO:0000256" key="1">
    <source>
        <dbReference type="ARBA" id="ARBA00008857"/>
    </source>
</evidence>
<keyword evidence="7" id="KW-1185">Reference proteome</keyword>
<gene>
    <name evidence="6" type="ORF">GETHLI_26170</name>
</gene>
<dbReference type="InterPro" id="IPR004107">
    <property type="entry name" value="Integrase_SAM-like_N"/>
</dbReference>
<comment type="similarity">
    <text evidence="1">Belongs to the 'phage' integrase family.</text>
</comment>
<sequence>METVKLTDTRVRSIQPGKVIVRRWDSVVAGFYVRVHPGGARSYAIQFQRPSGSKVQVTIGSADVWTAEAAREQARKLREVHDAGKDARAHLQGERNSKDVTALVKVWKDDYRAKLKPSTQRSHDSIIKTVILPAVGTRLVKDLDRSSIKDLYRREAKKHPTQANRTIEILSKLMSIAEDEGWRPLQSNPCFRFPKQRLQTCKRILTAAELGRLESSMHSLEEAGKLDRIAADLIRFLALSGLRAGEAGNLRWQDVNLDQGTMTFHDHKTSVNKGAKVLPLNAPLRTILKRRAGDRLGNLVFPGLVKDRPIQGLRHMWLRILAVENCELGEATPHDLRRTFMSVSVELGYPPAIGDTLLGHSLGKIQDVYTRLSMDGILRNASEDTSAWIAAALRGENPKSGTKILTAEAKQA</sequence>
<dbReference type="PROSITE" id="PS51898">
    <property type="entry name" value="TYR_RECOMBINASE"/>
    <property type="match status" value="1"/>
</dbReference>
<protein>
    <submittedName>
        <fullName evidence="6">Integrase</fullName>
    </submittedName>
</protein>
<organism evidence="6 7">
    <name type="scientific">Geothrix limicola</name>
    <dbReference type="NCBI Taxonomy" id="2927978"/>
    <lineage>
        <taxon>Bacteria</taxon>
        <taxon>Pseudomonadati</taxon>
        <taxon>Acidobacteriota</taxon>
        <taxon>Holophagae</taxon>
        <taxon>Holophagales</taxon>
        <taxon>Holophagaceae</taxon>
        <taxon>Geothrix</taxon>
    </lineage>
</organism>
<dbReference type="PANTHER" id="PTHR30629">
    <property type="entry name" value="PROPHAGE INTEGRASE"/>
    <property type="match status" value="1"/>
</dbReference>
<evidence type="ECO:0000256" key="4">
    <source>
        <dbReference type="ARBA" id="ARBA00023172"/>
    </source>
</evidence>
<dbReference type="PANTHER" id="PTHR30629:SF2">
    <property type="entry name" value="PROPHAGE INTEGRASE INTS-RELATED"/>
    <property type="match status" value="1"/>
</dbReference>
<dbReference type="Gene3D" id="3.30.160.390">
    <property type="entry name" value="Integrase, DNA-binding domain"/>
    <property type="match status" value="1"/>
</dbReference>
<dbReference type="InterPro" id="IPR010998">
    <property type="entry name" value="Integrase_recombinase_N"/>
</dbReference>
<dbReference type="Gene3D" id="1.10.150.130">
    <property type="match status" value="1"/>
</dbReference>
<dbReference type="Proteomes" id="UP001165069">
    <property type="component" value="Unassembled WGS sequence"/>
</dbReference>
<accession>A0ABQ5QIC0</accession>
<dbReference type="CDD" id="cd00796">
    <property type="entry name" value="INT_Rci_Hp1_C"/>
    <property type="match status" value="1"/>
</dbReference>
<dbReference type="InterPro" id="IPR050808">
    <property type="entry name" value="Phage_Integrase"/>
</dbReference>
<dbReference type="Gene3D" id="1.10.443.10">
    <property type="entry name" value="Intergrase catalytic core"/>
    <property type="match status" value="1"/>
</dbReference>
<evidence type="ECO:0000313" key="6">
    <source>
        <dbReference type="EMBL" id="GLH74115.1"/>
    </source>
</evidence>
<keyword evidence="2" id="KW-0229">DNA integration</keyword>
<dbReference type="InterPro" id="IPR011010">
    <property type="entry name" value="DNA_brk_join_enz"/>
</dbReference>
<dbReference type="Pfam" id="PF14659">
    <property type="entry name" value="Phage_int_SAM_3"/>
    <property type="match status" value="1"/>
</dbReference>